<evidence type="ECO:0000256" key="4">
    <source>
        <dbReference type="ARBA" id="ARBA00023002"/>
    </source>
</evidence>
<accession>A0A1H5YBR1</accession>
<gene>
    <name evidence="9" type="ORF">SAMN04488045_2010</name>
</gene>
<evidence type="ECO:0000313" key="10">
    <source>
        <dbReference type="Proteomes" id="UP000236752"/>
    </source>
</evidence>
<evidence type="ECO:0000256" key="1">
    <source>
        <dbReference type="ARBA" id="ARBA00010617"/>
    </source>
</evidence>
<sequence>MRQRLPVKPAFARGPLTTLQTLKHVRKNVLNIIPQTALSEKIVTDHKRPRWHMVTDPDLLRRVLKDNVDNYPKSLVMKALLRPGLGNSILLADGAPWRWQRRTTAPVFAPNYVRALGQTMTTATDQISRKIARKAASGPVNLYDDMTEVTFDIIANVTFSGDEGLDGKAMHQLINDYTYSVGKLSLMDLMAVPEWVPRPSHLLNRRTIKALHRQAERAIDLRRELGNANRPDDLLDLLLRTEDPKSGRRMTTKELRDNLLTFVIAGHETSALALSWAFYLLGFDPERQAKARAEAQAVLGTRTATADDVENLPYIRAIIDEALRLYPPASLVGRAILRDDVLGDTKVFAGEAIMIPIFALHRHRELWDAPDDFVPERWLQTKWSERRYSYLPFGDGPRVCIGASFAIQESVIVLATLLARFAFEAVPDKTPEPVMILTMRPSGGVWMKVTPLNA</sequence>
<dbReference type="InterPro" id="IPR017972">
    <property type="entry name" value="Cyt_P450_CS"/>
</dbReference>
<evidence type="ECO:0000256" key="2">
    <source>
        <dbReference type="ARBA" id="ARBA00022617"/>
    </source>
</evidence>
<keyword evidence="6 8" id="KW-0503">Monooxygenase</keyword>
<feature type="binding site" description="axial binding residue" evidence="7">
    <location>
        <position position="400"/>
    </location>
    <ligand>
        <name>heme</name>
        <dbReference type="ChEBI" id="CHEBI:30413"/>
    </ligand>
    <ligandPart>
        <name>Fe</name>
        <dbReference type="ChEBI" id="CHEBI:18248"/>
    </ligandPart>
</feature>
<dbReference type="PANTHER" id="PTHR24291:SF50">
    <property type="entry name" value="BIFUNCTIONAL ALBAFLAVENONE MONOOXYGENASE_TERPENE SYNTHASE"/>
    <property type="match status" value="1"/>
</dbReference>
<dbReference type="PANTHER" id="PTHR24291">
    <property type="entry name" value="CYTOCHROME P450 FAMILY 4"/>
    <property type="match status" value="1"/>
</dbReference>
<keyword evidence="4 8" id="KW-0560">Oxidoreductase</keyword>
<dbReference type="InterPro" id="IPR001128">
    <property type="entry name" value="Cyt_P450"/>
</dbReference>
<dbReference type="Gene3D" id="1.10.630.10">
    <property type="entry name" value="Cytochrome P450"/>
    <property type="match status" value="1"/>
</dbReference>
<keyword evidence="3 7" id="KW-0479">Metal-binding</keyword>
<proteinExistence type="inferred from homology"/>
<comment type="cofactor">
    <cofactor evidence="7">
        <name>heme</name>
        <dbReference type="ChEBI" id="CHEBI:30413"/>
    </cofactor>
</comment>
<keyword evidence="10" id="KW-1185">Reference proteome</keyword>
<dbReference type="GO" id="GO:0020037">
    <property type="term" value="F:heme binding"/>
    <property type="evidence" value="ECO:0007669"/>
    <property type="project" value="InterPro"/>
</dbReference>
<reference evidence="9 10" key="1">
    <citation type="submission" date="2016-10" db="EMBL/GenBank/DDBJ databases">
        <authorList>
            <person name="de Groot N.N."/>
        </authorList>
    </citation>
    <scope>NUCLEOTIDE SEQUENCE [LARGE SCALE GENOMIC DNA]</scope>
    <source>
        <strain evidence="9 10">DSM 26915</strain>
    </source>
</reference>
<dbReference type="GO" id="GO:0004497">
    <property type="term" value="F:monooxygenase activity"/>
    <property type="evidence" value="ECO:0007669"/>
    <property type="project" value="UniProtKB-KW"/>
</dbReference>
<evidence type="ECO:0000256" key="6">
    <source>
        <dbReference type="ARBA" id="ARBA00023033"/>
    </source>
</evidence>
<evidence type="ECO:0000313" key="9">
    <source>
        <dbReference type="EMBL" id="SEG21414.1"/>
    </source>
</evidence>
<protein>
    <submittedName>
        <fullName evidence="9">Cytochrome P450</fullName>
    </submittedName>
</protein>
<dbReference type="EMBL" id="FNUZ01000003">
    <property type="protein sequence ID" value="SEG21414.1"/>
    <property type="molecule type" value="Genomic_DNA"/>
</dbReference>
<organism evidence="9 10">
    <name type="scientific">Thalassococcus halodurans</name>
    <dbReference type="NCBI Taxonomy" id="373675"/>
    <lineage>
        <taxon>Bacteria</taxon>
        <taxon>Pseudomonadati</taxon>
        <taxon>Pseudomonadota</taxon>
        <taxon>Alphaproteobacteria</taxon>
        <taxon>Rhodobacterales</taxon>
        <taxon>Roseobacteraceae</taxon>
        <taxon>Thalassococcus</taxon>
    </lineage>
</organism>
<dbReference type="OrthoDB" id="9764248at2"/>
<evidence type="ECO:0000256" key="3">
    <source>
        <dbReference type="ARBA" id="ARBA00022723"/>
    </source>
</evidence>
<evidence type="ECO:0000256" key="8">
    <source>
        <dbReference type="RuleBase" id="RU000461"/>
    </source>
</evidence>
<dbReference type="Proteomes" id="UP000236752">
    <property type="component" value="Unassembled WGS sequence"/>
</dbReference>
<dbReference type="GO" id="GO:0016705">
    <property type="term" value="F:oxidoreductase activity, acting on paired donors, with incorporation or reduction of molecular oxygen"/>
    <property type="evidence" value="ECO:0007669"/>
    <property type="project" value="InterPro"/>
</dbReference>
<dbReference type="PRINTS" id="PR00463">
    <property type="entry name" value="EP450I"/>
</dbReference>
<dbReference type="RefSeq" id="WP_103910359.1">
    <property type="nucleotide sequence ID" value="NZ_FNUZ01000003.1"/>
</dbReference>
<name>A0A1H5YBR1_9RHOB</name>
<dbReference type="PRINTS" id="PR00385">
    <property type="entry name" value="P450"/>
</dbReference>
<dbReference type="InterPro" id="IPR036396">
    <property type="entry name" value="Cyt_P450_sf"/>
</dbReference>
<comment type="similarity">
    <text evidence="1 8">Belongs to the cytochrome P450 family.</text>
</comment>
<dbReference type="GO" id="GO:0005506">
    <property type="term" value="F:iron ion binding"/>
    <property type="evidence" value="ECO:0007669"/>
    <property type="project" value="InterPro"/>
</dbReference>
<keyword evidence="2 7" id="KW-0349">Heme</keyword>
<dbReference type="InterPro" id="IPR002401">
    <property type="entry name" value="Cyt_P450_E_grp-I"/>
</dbReference>
<dbReference type="Pfam" id="PF00067">
    <property type="entry name" value="p450"/>
    <property type="match status" value="1"/>
</dbReference>
<evidence type="ECO:0000256" key="7">
    <source>
        <dbReference type="PIRSR" id="PIRSR602401-1"/>
    </source>
</evidence>
<dbReference type="PROSITE" id="PS00086">
    <property type="entry name" value="CYTOCHROME_P450"/>
    <property type="match status" value="1"/>
</dbReference>
<keyword evidence="5 7" id="KW-0408">Iron</keyword>
<dbReference type="SUPFAM" id="SSF48264">
    <property type="entry name" value="Cytochrome P450"/>
    <property type="match status" value="1"/>
</dbReference>
<dbReference type="AlphaFoldDB" id="A0A1H5YBR1"/>
<dbReference type="InterPro" id="IPR050196">
    <property type="entry name" value="Cytochrome_P450_Monoox"/>
</dbReference>
<evidence type="ECO:0000256" key="5">
    <source>
        <dbReference type="ARBA" id="ARBA00023004"/>
    </source>
</evidence>